<reference evidence="2 3" key="1">
    <citation type="submission" date="2015-12" db="EMBL/GenBank/DDBJ databases">
        <title>Draft genome sequence of Moniliophthora roreri, the causal agent of frosty pod rot of cacao.</title>
        <authorList>
            <person name="Aime M.C."/>
            <person name="Diaz-Valderrama J.R."/>
            <person name="Kijpornyongpan T."/>
            <person name="Phillips-Mora W."/>
        </authorList>
    </citation>
    <scope>NUCLEOTIDE SEQUENCE [LARGE SCALE GENOMIC DNA]</scope>
    <source>
        <strain evidence="2 3">MCA 2952</strain>
    </source>
</reference>
<keyword evidence="1" id="KW-1133">Transmembrane helix</keyword>
<comment type="caution">
    <text evidence="2">The sequence shown here is derived from an EMBL/GenBank/DDBJ whole genome shotgun (WGS) entry which is preliminary data.</text>
</comment>
<feature type="transmembrane region" description="Helical" evidence="1">
    <location>
        <begin position="51"/>
        <end position="73"/>
    </location>
</feature>
<evidence type="ECO:0000256" key="1">
    <source>
        <dbReference type="SAM" id="Phobius"/>
    </source>
</evidence>
<evidence type="ECO:0000313" key="2">
    <source>
        <dbReference type="EMBL" id="KTB32570.1"/>
    </source>
</evidence>
<proteinExistence type="predicted"/>
<evidence type="ECO:0000313" key="3">
    <source>
        <dbReference type="Proteomes" id="UP000054988"/>
    </source>
</evidence>
<dbReference type="EMBL" id="LATX01002211">
    <property type="protein sequence ID" value="KTB32570.1"/>
    <property type="molecule type" value="Genomic_DNA"/>
</dbReference>
<name>A0A0W0F8B0_MONRR</name>
<feature type="transmembrane region" description="Helical" evidence="1">
    <location>
        <begin position="110"/>
        <end position="128"/>
    </location>
</feature>
<keyword evidence="1" id="KW-0472">Membrane</keyword>
<feature type="transmembrane region" description="Helical" evidence="1">
    <location>
        <begin position="220"/>
        <end position="249"/>
    </location>
</feature>
<sequence>MALDDAGMHRAGLGFVYRITPVLVATILYGIYISLLCSATRGLWQRGLKNHANAVIFTILYVLLFITSALWSLEVAQLIGLVELLLDPKDLSTDGQFNIFYALVARETKITSVLFECQMIVGDILVIWRLSAIWFNRQIIVLVPLFWWGAMIINMIVCATHCSSGVSSTNYTHLCKVTQVLAPILSIMTNVSVMLLTIWKAWLLREMFVDALRAKKKNKVFSVFVLLIESGTLYVVMLVADLLVTSLVVGGPESVGRMIVCISGYSTVQFVAIYPTLMLVILRESIWNSGDEGLEVMSVSRMQFSDRAFDSMTATFNNGGEHSLPSMVFANATTTQTLQGTATGEYQDSTGKRTV</sequence>
<feature type="transmembrane region" description="Helical" evidence="1">
    <location>
        <begin position="255"/>
        <end position="282"/>
    </location>
</feature>
<feature type="transmembrane region" description="Helical" evidence="1">
    <location>
        <begin position="140"/>
        <end position="160"/>
    </location>
</feature>
<keyword evidence="1" id="KW-0812">Transmembrane</keyword>
<organism evidence="2 3">
    <name type="scientific">Moniliophthora roreri</name>
    <name type="common">Frosty pod rot fungus</name>
    <name type="synonym">Monilia roreri</name>
    <dbReference type="NCBI Taxonomy" id="221103"/>
    <lineage>
        <taxon>Eukaryota</taxon>
        <taxon>Fungi</taxon>
        <taxon>Dikarya</taxon>
        <taxon>Basidiomycota</taxon>
        <taxon>Agaricomycotina</taxon>
        <taxon>Agaricomycetes</taxon>
        <taxon>Agaricomycetidae</taxon>
        <taxon>Agaricales</taxon>
        <taxon>Marasmiineae</taxon>
        <taxon>Marasmiaceae</taxon>
        <taxon>Moniliophthora</taxon>
    </lineage>
</organism>
<accession>A0A0W0F8B0</accession>
<gene>
    <name evidence="2" type="ORF">WG66_14842</name>
</gene>
<dbReference type="Proteomes" id="UP000054988">
    <property type="component" value="Unassembled WGS sequence"/>
</dbReference>
<feature type="transmembrane region" description="Helical" evidence="1">
    <location>
        <begin position="180"/>
        <end position="199"/>
    </location>
</feature>
<dbReference type="eggNOG" id="ENOG502SMCS">
    <property type="taxonomic scope" value="Eukaryota"/>
</dbReference>
<feature type="transmembrane region" description="Helical" evidence="1">
    <location>
        <begin position="15"/>
        <end position="39"/>
    </location>
</feature>
<dbReference type="AlphaFoldDB" id="A0A0W0F8B0"/>
<protein>
    <submittedName>
        <fullName evidence="2">Putative retrotransposon</fullName>
    </submittedName>
</protein>